<evidence type="ECO:0000256" key="2">
    <source>
        <dbReference type="SAM" id="Phobius"/>
    </source>
</evidence>
<dbReference type="AlphaFoldDB" id="A0A423NE30"/>
<feature type="transmembrane region" description="Helical" evidence="2">
    <location>
        <begin position="507"/>
        <end position="527"/>
    </location>
</feature>
<feature type="transmembrane region" description="Helical" evidence="2">
    <location>
        <begin position="609"/>
        <end position="629"/>
    </location>
</feature>
<evidence type="ECO:0000313" key="5">
    <source>
        <dbReference type="Proteomes" id="UP000283650"/>
    </source>
</evidence>
<dbReference type="Pfam" id="PF10145">
    <property type="entry name" value="PhageMin_Tail"/>
    <property type="match status" value="1"/>
</dbReference>
<gene>
    <name evidence="4" type="ORF">BK672_08085</name>
</gene>
<protein>
    <submittedName>
        <fullName evidence="4">Phage tail tape measure protein</fullName>
    </submittedName>
</protein>
<feature type="transmembrane region" description="Helical" evidence="2">
    <location>
        <begin position="575"/>
        <end position="597"/>
    </location>
</feature>
<feature type="domain" description="Phage tail tape measure protein" evidence="3">
    <location>
        <begin position="159"/>
        <end position="357"/>
    </location>
</feature>
<dbReference type="PANTHER" id="PTHR37813:SF1">
    <property type="entry name" value="FELS-2 PROPHAGE PROTEIN"/>
    <property type="match status" value="1"/>
</dbReference>
<accession>A0A423NE30</accession>
<dbReference type="InterPro" id="IPR010090">
    <property type="entry name" value="Phage_tape_meas"/>
</dbReference>
<name>A0A423NE30_PSEFL</name>
<dbReference type="RefSeq" id="WP_123375353.1">
    <property type="nucleotide sequence ID" value="NZ_MOBY01000003.1"/>
</dbReference>
<dbReference type="PANTHER" id="PTHR37813">
    <property type="entry name" value="FELS-2 PROPHAGE PROTEIN"/>
    <property type="match status" value="1"/>
</dbReference>
<reference evidence="4 5" key="1">
    <citation type="submission" date="2016-10" db="EMBL/GenBank/DDBJ databases">
        <title>Comparative genome analysis of multiple Pseudomonas spp. focuses on biocontrol and plant growth promoting traits.</title>
        <authorList>
            <person name="Tao X.-Y."/>
            <person name="Taylor C.G."/>
        </authorList>
    </citation>
    <scope>NUCLEOTIDE SEQUENCE [LARGE SCALE GENOMIC DNA]</scope>
    <source>
        <strain evidence="4 5">2F9</strain>
    </source>
</reference>
<proteinExistence type="predicted"/>
<feature type="transmembrane region" description="Helical" evidence="2">
    <location>
        <begin position="547"/>
        <end position="569"/>
    </location>
</feature>
<organism evidence="4 5">
    <name type="scientific">Pseudomonas fluorescens</name>
    <dbReference type="NCBI Taxonomy" id="294"/>
    <lineage>
        <taxon>Bacteria</taxon>
        <taxon>Pseudomonadati</taxon>
        <taxon>Pseudomonadota</taxon>
        <taxon>Gammaproteobacteria</taxon>
        <taxon>Pseudomonadales</taxon>
        <taxon>Pseudomonadaceae</taxon>
        <taxon>Pseudomonas</taxon>
    </lineage>
</organism>
<feature type="transmembrane region" description="Helical" evidence="2">
    <location>
        <begin position="478"/>
        <end position="501"/>
    </location>
</feature>
<keyword evidence="1" id="KW-1188">Viral release from host cell</keyword>
<keyword evidence="2" id="KW-1133">Transmembrane helix</keyword>
<dbReference type="EMBL" id="MOBY01000003">
    <property type="protein sequence ID" value="RON96514.1"/>
    <property type="molecule type" value="Genomic_DNA"/>
</dbReference>
<keyword evidence="2" id="KW-0472">Membrane</keyword>
<feature type="transmembrane region" description="Helical" evidence="2">
    <location>
        <begin position="649"/>
        <end position="671"/>
    </location>
</feature>
<evidence type="ECO:0000259" key="3">
    <source>
        <dbReference type="Pfam" id="PF10145"/>
    </source>
</evidence>
<evidence type="ECO:0000313" key="4">
    <source>
        <dbReference type="EMBL" id="RON96514.1"/>
    </source>
</evidence>
<dbReference type="Proteomes" id="UP000283650">
    <property type="component" value="Unassembled WGS sequence"/>
</dbReference>
<dbReference type="NCBIfam" id="TIGR01760">
    <property type="entry name" value="tape_meas_TP901"/>
    <property type="match status" value="1"/>
</dbReference>
<comment type="caution">
    <text evidence="4">The sequence shown here is derived from an EMBL/GenBank/DDBJ whole genome shotgun (WGS) entry which is preliminary data.</text>
</comment>
<keyword evidence="2" id="KW-0812">Transmembrane</keyword>
<evidence type="ECO:0000256" key="1">
    <source>
        <dbReference type="ARBA" id="ARBA00022612"/>
    </source>
</evidence>
<sequence>MANEVLIGLKIGAVVSGSLNAAFGSAKSTVRQLGRAVDGLALKQQHIGHELSASLARGGMGIERLRRQYDAVGHTLDQLNAKQLRLTASMARGKALRTERGELRGQAMEVVGTGAALGAPIVQSMKTAINFQDQTRDLAIGAGFNPAQEQRLSMAMRGAAITWNQTQTDVAQGTAVLIAGGIDNLKELTAYAPVMAKTATATRASMDHLGAVAIALSDNLNIGAAGFERSMNMLAFAGKSGQFELADMAKWLPQLTPQFAALGITGERAVAEIGASLQIARRGAGSNDEAANNFKNFLSKLTAPDTLKAFEKAGIDLKGSLKNLVGEGLSPAQAMLSILTQHLGHKAPAAAAQYGKALDIKDQHEQQIALARLDEAYKLGELFADQQVLSFIRPALANQKDLAGIQQGSQNAADQGVLDDDWIKRMGSTKEQLKSLRINLADIGISVGNALLPAIIEVTRAVVPLMRSFSVWAGENPALIKGVVGLVGGLLLGKLAFIGLAYGVNLIMAPFVAMTTTVTALSAKFTLLRSAWQMGKFTPLITALKRVGAGLLAVAKYSGLFLRGMLLALVSPLKLAAKGGLLLGRVLGGTLLFGLKLAGQAILWLGRVLMLNPIGLLITGIALAAYLIYRHWQPIKTFFTGLWAEVRAGFSGGLSGILAVLVNFSPLGWLYRAFAGVMSYLGVELPGKFTEFGSMFISGLVNGIRNNAGQLKDSVIGIGSAVKDWFTDTLGIESPSRVFIGYGANISQGAALGISSQAALVREAALGMAAQSRVDMAPPNLMQVTQASRMGATDASTSGNAPTMTFHFSPQINVPAGAGMEAIHQGLQASYTEWTRMMERYLHDTRRRSYGPSAQGSV</sequence>